<evidence type="ECO:0000256" key="2">
    <source>
        <dbReference type="ARBA" id="ARBA00010337"/>
    </source>
</evidence>
<dbReference type="PANTHER" id="PTHR23073">
    <property type="entry name" value="26S PROTEASOME REGULATORY SUBUNIT"/>
    <property type="match status" value="1"/>
</dbReference>
<dbReference type="InterPro" id="IPR032501">
    <property type="entry name" value="Prot_ATP_ID_OB_2nd"/>
</dbReference>
<comment type="subcellular location">
    <subcellularLocation>
        <location evidence="1">Cytoplasm</location>
        <location evidence="1">Cytoskeleton</location>
    </subcellularLocation>
</comment>
<dbReference type="InterPro" id="IPR012340">
    <property type="entry name" value="NA-bd_OB-fold"/>
</dbReference>
<evidence type="ECO:0000313" key="12">
    <source>
        <dbReference type="Proteomes" id="UP000265618"/>
    </source>
</evidence>
<keyword evidence="6" id="KW-0067">ATP-binding</keyword>
<keyword evidence="7" id="KW-0206">Cytoskeleton</keyword>
<dbReference type="GO" id="GO:0005874">
    <property type="term" value="C:microtubule"/>
    <property type="evidence" value="ECO:0007669"/>
    <property type="project" value="UniProtKB-KW"/>
</dbReference>
<protein>
    <submittedName>
        <fullName evidence="11">Gamma-tubulin complex component protein</fullName>
    </submittedName>
</protein>
<keyword evidence="4" id="KW-0493">Microtubule</keyword>
<dbReference type="Gene3D" id="2.40.50.140">
    <property type="entry name" value="Nucleic acid-binding proteins"/>
    <property type="match status" value="1"/>
</dbReference>
<feature type="coiled-coil region" evidence="8">
    <location>
        <begin position="27"/>
        <end position="61"/>
    </location>
</feature>
<dbReference type="InterPro" id="IPR040457">
    <property type="entry name" value="GCP_C"/>
</dbReference>
<evidence type="ECO:0000256" key="6">
    <source>
        <dbReference type="ARBA" id="ARBA00022840"/>
    </source>
</evidence>
<dbReference type="OrthoDB" id="1698993at2759"/>
<dbReference type="Gene3D" id="1.20.120.1900">
    <property type="entry name" value="Gamma-tubulin complex, C-terminal domain"/>
    <property type="match status" value="1"/>
</dbReference>
<evidence type="ECO:0000256" key="5">
    <source>
        <dbReference type="ARBA" id="ARBA00022741"/>
    </source>
</evidence>
<accession>A0A9K3CU90</accession>
<sequence length="396" mass="44359">MSTIPEAVTATESAPGHSVNAYLRHKLYRLECERDSMQTRVARLEAKRNVLNQQVRQLWEESILLQESSCSLADVIKPLGDRKALVKVHPDGRMIVEVDRKVDMAEVVANARVALRSDSYKLVRVLPSQVDPLVALMKVEKVPDSTYDVIGGLDKQIREFFIVPRPSARGDNPWDKYVLGGCKTKLFSRKEQLAILTLGKSLSFLRDAQDHQYKLPRPLLSEARLAGAFTVDKAEPERVASRVMPFVDVANRHVAQRVLWILNDKYHMADHLSGIRDLVTLGRGDFASVLLADIVTILDRDDSSRLLRNRVSDIVSGALSKSSADRLPLYVKQAVDVAVRGKRTAGGAQASGWDSFNLSYVVPGPIQPVIKPMHLHSYASVFKMIWSVFKMIWRNG</sequence>
<evidence type="ECO:0000256" key="8">
    <source>
        <dbReference type="SAM" id="Coils"/>
    </source>
</evidence>
<organism evidence="11 12">
    <name type="scientific">Kipferlia bialata</name>
    <dbReference type="NCBI Taxonomy" id="797122"/>
    <lineage>
        <taxon>Eukaryota</taxon>
        <taxon>Metamonada</taxon>
        <taxon>Carpediemonas-like organisms</taxon>
        <taxon>Kipferlia</taxon>
    </lineage>
</organism>
<evidence type="ECO:0000259" key="10">
    <source>
        <dbReference type="Pfam" id="PF16450"/>
    </source>
</evidence>
<keyword evidence="3" id="KW-0963">Cytoplasm</keyword>
<proteinExistence type="inferred from homology"/>
<evidence type="ECO:0000256" key="4">
    <source>
        <dbReference type="ARBA" id="ARBA00022701"/>
    </source>
</evidence>
<dbReference type="GO" id="GO:0005524">
    <property type="term" value="F:ATP binding"/>
    <property type="evidence" value="ECO:0007669"/>
    <property type="project" value="UniProtKB-KW"/>
</dbReference>
<dbReference type="Pfam" id="PF16450">
    <property type="entry name" value="Prot_ATP_ID_OB_C"/>
    <property type="match status" value="1"/>
</dbReference>
<comment type="caution">
    <text evidence="11">The sequence shown here is derived from an EMBL/GenBank/DDBJ whole genome shotgun (WGS) entry which is preliminary data.</text>
</comment>
<evidence type="ECO:0000313" key="11">
    <source>
        <dbReference type="EMBL" id="GIQ83281.1"/>
    </source>
</evidence>
<feature type="domain" description="Gamma tubulin complex component C-terminal" evidence="9">
    <location>
        <begin position="270"/>
        <end position="391"/>
    </location>
</feature>
<evidence type="ECO:0000259" key="9">
    <source>
        <dbReference type="Pfam" id="PF04130"/>
    </source>
</evidence>
<dbReference type="EMBL" id="BDIP01000987">
    <property type="protein sequence ID" value="GIQ83281.1"/>
    <property type="molecule type" value="Genomic_DNA"/>
</dbReference>
<keyword evidence="8" id="KW-0175">Coiled coil</keyword>
<dbReference type="Pfam" id="PF04130">
    <property type="entry name" value="GCP_C_terminal"/>
    <property type="match status" value="1"/>
</dbReference>
<evidence type="ECO:0000256" key="1">
    <source>
        <dbReference type="ARBA" id="ARBA00004245"/>
    </source>
</evidence>
<dbReference type="Proteomes" id="UP000265618">
    <property type="component" value="Unassembled WGS sequence"/>
</dbReference>
<feature type="domain" description="Proteasomal ATPase second OB" evidence="10">
    <location>
        <begin position="73"/>
        <end position="127"/>
    </location>
</feature>
<comment type="similarity">
    <text evidence="2">Belongs to the TUBGCP family.</text>
</comment>
<gene>
    <name evidence="11" type="ORF">KIPB_004578</name>
</gene>
<evidence type="ECO:0000256" key="3">
    <source>
        <dbReference type="ARBA" id="ARBA00022490"/>
    </source>
</evidence>
<reference evidence="11 12" key="1">
    <citation type="journal article" date="2018" name="PLoS ONE">
        <title>The draft genome of Kipferlia bialata reveals reductive genome evolution in fornicate parasites.</title>
        <authorList>
            <person name="Tanifuji G."/>
            <person name="Takabayashi S."/>
            <person name="Kume K."/>
            <person name="Takagi M."/>
            <person name="Nakayama T."/>
            <person name="Kamikawa R."/>
            <person name="Inagaki Y."/>
            <person name="Hashimoto T."/>
        </authorList>
    </citation>
    <scope>NUCLEOTIDE SEQUENCE [LARGE SCALE GENOMIC DNA]</scope>
    <source>
        <strain evidence="11">NY0173</strain>
    </source>
</reference>
<keyword evidence="5" id="KW-0547">Nucleotide-binding</keyword>
<name>A0A9K3CU90_9EUKA</name>
<dbReference type="InterPro" id="IPR042241">
    <property type="entry name" value="GCP_C_sf"/>
</dbReference>
<evidence type="ECO:0000256" key="7">
    <source>
        <dbReference type="ARBA" id="ARBA00023212"/>
    </source>
</evidence>
<dbReference type="InterPro" id="IPR050221">
    <property type="entry name" value="26S_Proteasome_ATPase"/>
</dbReference>
<keyword evidence="12" id="KW-1185">Reference proteome</keyword>
<dbReference type="GO" id="GO:0043015">
    <property type="term" value="F:gamma-tubulin binding"/>
    <property type="evidence" value="ECO:0007669"/>
    <property type="project" value="InterPro"/>
</dbReference>
<dbReference type="AlphaFoldDB" id="A0A9K3CU90"/>